<accession>A0A0V0GSM1</accession>
<dbReference type="AlphaFoldDB" id="A0A0V0GSM1"/>
<evidence type="ECO:0000313" key="1">
    <source>
        <dbReference type="EMBL" id="JAP11084.1"/>
    </source>
</evidence>
<sequence>MSYFWTLSGRINNPPGGLPSYKSYDTGAGFSKRPRSWVAKRALTLWSVGKPFKDRKPMSSLKSSSVKGSVALYPATSVVVYQSPTSV</sequence>
<organism evidence="1">
    <name type="scientific">Solanum chacoense</name>
    <name type="common">Chaco potato</name>
    <dbReference type="NCBI Taxonomy" id="4108"/>
    <lineage>
        <taxon>Eukaryota</taxon>
        <taxon>Viridiplantae</taxon>
        <taxon>Streptophyta</taxon>
        <taxon>Embryophyta</taxon>
        <taxon>Tracheophyta</taxon>
        <taxon>Spermatophyta</taxon>
        <taxon>Magnoliopsida</taxon>
        <taxon>eudicotyledons</taxon>
        <taxon>Gunneridae</taxon>
        <taxon>Pentapetalae</taxon>
        <taxon>asterids</taxon>
        <taxon>lamiids</taxon>
        <taxon>Solanales</taxon>
        <taxon>Solanaceae</taxon>
        <taxon>Solanoideae</taxon>
        <taxon>Solaneae</taxon>
        <taxon>Solanum</taxon>
    </lineage>
</organism>
<proteinExistence type="predicted"/>
<name>A0A0V0GSM1_SOLCH</name>
<dbReference type="EMBL" id="GEDG01031954">
    <property type="protein sequence ID" value="JAP11084.1"/>
    <property type="molecule type" value="Transcribed_RNA"/>
</dbReference>
<reference evidence="1" key="1">
    <citation type="submission" date="2015-12" db="EMBL/GenBank/DDBJ databases">
        <title>Gene expression during late stages of embryo sac development: a critical building block for successful pollen-pistil interactions.</title>
        <authorList>
            <person name="Liu Y."/>
            <person name="Joly V."/>
            <person name="Sabar M."/>
            <person name="Matton D.P."/>
        </authorList>
    </citation>
    <scope>NUCLEOTIDE SEQUENCE</scope>
</reference>
<protein>
    <submittedName>
        <fullName evidence="1">Putative ovule protein</fullName>
    </submittedName>
</protein>